<comment type="caution">
    <text evidence="16">The sequence shown here is derived from an EMBL/GenBank/DDBJ whole genome shotgun (WGS) entry which is preliminary data.</text>
</comment>
<reference evidence="16 17" key="1">
    <citation type="submission" date="2024-09" db="EMBL/GenBank/DDBJ databases">
        <authorList>
            <person name="Sun Q."/>
            <person name="Mori K."/>
        </authorList>
    </citation>
    <scope>NUCLEOTIDE SEQUENCE [LARGE SCALE GENOMIC DNA]</scope>
    <source>
        <strain evidence="16 17">TBRC 4575</strain>
    </source>
</reference>
<evidence type="ECO:0000256" key="2">
    <source>
        <dbReference type="ARBA" id="ARBA00004766"/>
    </source>
</evidence>
<protein>
    <recommendedName>
        <fullName evidence="13">Aspartokinase</fullName>
        <ecNumber evidence="13">2.7.2.4</ecNumber>
    </recommendedName>
</protein>
<dbReference type="CDD" id="cd04911">
    <property type="entry name" value="ACT_AKiii-YclM-BS_1"/>
    <property type="match status" value="1"/>
</dbReference>
<evidence type="ECO:0000256" key="13">
    <source>
        <dbReference type="RuleBase" id="RU003448"/>
    </source>
</evidence>
<dbReference type="SUPFAM" id="SSF55021">
    <property type="entry name" value="ACT-like"/>
    <property type="match status" value="2"/>
</dbReference>
<proteinExistence type="inferred from homology"/>
<evidence type="ECO:0000256" key="4">
    <source>
        <dbReference type="ARBA" id="ARBA00005139"/>
    </source>
</evidence>
<comment type="catalytic activity">
    <reaction evidence="12 13">
        <text>L-aspartate + ATP = 4-phospho-L-aspartate + ADP</text>
        <dbReference type="Rhea" id="RHEA:23776"/>
        <dbReference type="ChEBI" id="CHEBI:29991"/>
        <dbReference type="ChEBI" id="CHEBI:30616"/>
        <dbReference type="ChEBI" id="CHEBI:57535"/>
        <dbReference type="ChEBI" id="CHEBI:456216"/>
        <dbReference type="EC" id="2.7.2.4"/>
    </reaction>
</comment>
<evidence type="ECO:0000256" key="14">
    <source>
        <dbReference type="RuleBase" id="RU004249"/>
    </source>
</evidence>
<evidence type="ECO:0000259" key="15">
    <source>
        <dbReference type="PROSITE" id="PS51671"/>
    </source>
</evidence>
<dbReference type="PROSITE" id="PS00324">
    <property type="entry name" value="ASPARTOKINASE"/>
    <property type="match status" value="1"/>
</dbReference>
<keyword evidence="10" id="KW-0220">Diaminopimelate biosynthesis</keyword>
<dbReference type="EC" id="2.7.2.4" evidence="13"/>
<dbReference type="Pfam" id="PF00696">
    <property type="entry name" value="AA_kinase"/>
    <property type="match status" value="1"/>
</dbReference>
<dbReference type="CDD" id="cd04916">
    <property type="entry name" value="ACT_AKiii-YclM-BS_2"/>
    <property type="match status" value="1"/>
</dbReference>
<gene>
    <name evidence="16" type="ORF">ACFFGS_13135</name>
</gene>
<evidence type="ECO:0000256" key="11">
    <source>
        <dbReference type="ARBA" id="ARBA00023154"/>
    </source>
</evidence>
<comment type="pathway">
    <text evidence="2 14">Amino-acid biosynthesis; L-lysine biosynthesis via DAP pathway; (S)-tetrahydrodipicolinate from L-aspartate: step 1/4.</text>
</comment>
<evidence type="ECO:0000313" key="16">
    <source>
        <dbReference type="EMBL" id="MFC0425073.1"/>
    </source>
</evidence>
<dbReference type="CDD" id="cd04245">
    <property type="entry name" value="AAK_AKiii-YclM-BS"/>
    <property type="match status" value="1"/>
</dbReference>
<dbReference type="PANTHER" id="PTHR21499:SF67">
    <property type="entry name" value="ASPARTOKINASE 3"/>
    <property type="match status" value="1"/>
</dbReference>
<evidence type="ECO:0000256" key="12">
    <source>
        <dbReference type="ARBA" id="ARBA00047872"/>
    </source>
</evidence>
<keyword evidence="14" id="KW-0028">Amino-acid biosynthesis</keyword>
<evidence type="ECO:0000313" key="17">
    <source>
        <dbReference type="Proteomes" id="UP001589855"/>
    </source>
</evidence>
<dbReference type="Gene3D" id="1.20.120.1320">
    <property type="entry name" value="Aspartokinase, catalytic domain"/>
    <property type="match status" value="1"/>
</dbReference>
<evidence type="ECO:0000256" key="6">
    <source>
        <dbReference type="ARBA" id="ARBA00022679"/>
    </source>
</evidence>
<keyword evidence="17" id="KW-1185">Reference proteome</keyword>
<dbReference type="GO" id="GO:0004072">
    <property type="term" value="F:aspartate kinase activity"/>
    <property type="evidence" value="ECO:0007669"/>
    <property type="project" value="UniProtKB-EC"/>
</dbReference>
<dbReference type="InterPro" id="IPR001048">
    <property type="entry name" value="Asp/Glu/Uridylate_kinase"/>
</dbReference>
<dbReference type="InterPro" id="IPR001341">
    <property type="entry name" value="Asp_kinase"/>
</dbReference>
<comment type="function">
    <text evidence="1">Catalyzes the phosphorylation of the beta-carboxyl group of aspartic acid with ATP to yield 4-phospho-L-aspartate, which is involved in the branched biosynthetic pathway leading to the biosynthesis of amino acids threonine, isoleucine and methionine.</text>
</comment>
<dbReference type="PIRSF" id="PIRSF000726">
    <property type="entry name" value="Asp_kin"/>
    <property type="match status" value="1"/>
</dbReference>
<comment type="pathway">
    <text evidence="3 14">Amino-acid biosynthesis; L-methionine biosynthesis via de novo pathway; L-homoserine from L-aspartate: step 1/3.</text>
</comment>
<dbReference type="NCBIfam" id="TIGR00657">
    <property type="entry name" value="asp_kinases"/>
    <property type="match status" value="1"/>
</dbReference>
<dbReference type="EMBL" id="JBHLUK010000077">
    <property type="protein sequence ID" value="MFC0425073.1"/>
    <property type="molecule type" value="Genomic_DNA"/>
</dbReference>
<dbReference type="InterPro" id="IPR036393">
    <property type="entry name" value="AceGlu_kinase-like_sf"/>
</dbReference>
<evidence type="ECO:0000256" key="7">
    <source>
        <dbReference type="ARBA" id="ARBA00022741"/>
    </source>
</evidence>
<dbReference type="InterPro" id="IPR054352">
    <property type="entry name" value="ACT_Aspartokinase"/>
</dbReference>
<feature type="domain" description="ACT" evidence="15">
    <location>
        <begin position="390"/>
        <end position="458"/>
    </location>
</feature>
<dbReference type="PANTHER" id="PTHR21499">
    <property type="entry name" value="ASPARTATE KINASE"/>
    <property type="match status" value="1"/>
</dbReference>
<accession>A0ABV6KAN2</accession>
<organism evidence="16 17">
    <name type="scientific">Lactiplantibacillus plajomi</name>
    <dbReference type="NCBI Taxonomy" id="1457217"/>
    <lineage>
        <taxon>Bacteria</taxon>
        <taxon>Bacillati</taxon>
        <taxon>Bacillota</taxon>
        <taxon>Bacilli</taxon>
        <taxon>Lactobacillales</taxon>
        <taxon>Lactobacillaceae</taxon>
        <taxon>Lactiplantibacillus</taxon>
    </lineage>
</organism>
<keyword evidence="9" id="KW-0067">ATP-binding</keyword>
<dbReference type="Pfam" id="PF22468">
    <property type="entry name" value="ACT_9"/>
    <property type="match status" value="1"/>
</dbReference>
<dbReference type="Gene3D" id="3.40.1160.10">
    <property type="entry name" value="Acetylglutamate kinase-like"/>
    <property type="match status" value="1"/>
</dbReference>
<dbReference type="NCBIfam" id="NF006540">
    <property type="entry name" value="PRK09034.1"/>
    <property type="match status" value="1"/>
</dbReference>
<dbReference type="InterPro" id="IPR005260">
    <property type="entry name" value="Asp_kin_monofn"/>
</dbReference>
<evidence type="ECO:0000256" key="10">
    <source>
        <dbReference type="ARBA" id="ARBA00022915"/>
    </source>
</evidence>
<evidence type="ECO:0000256" key="9">
    <source>
        <dbReference type="ARBA" id="ARBA00022840"/>
    </source>
</evidence>
<dbReference type="Gene3D" id="3.30.2130.10">
    <property type="entry name" value="VC0802-like"/>
    <property type="match status" value="1"/>
</dbReference>
<dbReference type="PROSITE" id="PS51671">
    <property type="entry name" value="ACT"/>
    <property type="match status" value="1"/>
</dbReference>
<evidence type="ECO:0000256" key="1">
    <source>
        <dbReference type="ARBA" id="ARBA00003121"/>
    </source>
</evidence>
<comment type="pathway">
    <text evidence="4 14">Amino-acid biosynthesis; L-threonine biosynthesis; L-threonine from L-aspartate: step 1/5.</text>
</comment>
<keyword evidence="11" id="KW-0457">Lysine biosynthesis</keyword>
<comment type="similarity">
    <text evidence="5 13">Belongs to the aspartokinase family.</text>
</comment>
<dbReference type="RefSeq" id="WP_137644008.1">
    <property type="nucleotide sequence ID" value="NZ_BAABRM010000002.1"/>
</dbReference>
<keyword evidence="8 13" id="KW-0418">Kinase</keyword>
<dbReference type="InterPro" id="IPR042199">
    <property type="entry name" value="AsparK_Bifunc_asparK/hSer_DH"/>
</dbReference>
<evidence type="ECO:0000256" key="8">
    <source>
        <dbReference type="ARBA" id="ARBA00022777"/>
    </source>
</evidence>
<dbReference type="SUPFAM" id="SSF53633">
    <property type="entry name" value="Carbamate kinase-like"/>
    <property type="match status" value="1"/>
</dbReference>
<dbReference type="Proteomes" id="UP001589855">
    <property type="component" value="Unassembled WGS sequence"/>
</dbReference>
<name>A0ABV6KAN2_9LACO</name>
<keyword evidence="7" id="KW-0547">Nucleotide-binding</keyword>
<dbReference type="InterPro" id="IPR035804">
    <property type="entry name" value="AKIII_YclM_N"/>
</dbReference>
<evidence type="ECO:0000256" key="3">
    <source>
        <dbReference type="ARBA" id="ARBA00004986"/>
    </source>
</evidence>
<dbReference type="InterPro" id="IPR045865">
    <property type="entry name" value="ACT-like_dom_sf"/>
</dbReference>
<dbReference type="InterPro" id="IPR002912">
    <property type="entry name" value="ACT_dom"/>
</dbReference>
<dbReference type="InterPro" id="IPR018042">
    <property type="entry name" value="Aspartate_kinase_CS"/>
</dbReference>
<keyword evidence="6 13" id="KW-0808">Transferase</keyword>
<evidence type="ECO:0000256" key="5">
    <source>
        <dbReference type="ARBA" id="ARBA00010122"/>
    </source>
</evidence>
<sequence length="458" mass="50714">MKVIKFGGSSLASSSQLQKVLAIVEADDQRKYVIVSAPGKRFDGDTKVTDLLIQYARQTIHHQDTTAISTAICDRYAEIGHGFNVPAAQLEPIFATIRDLPKQEYADNSYLMAAFKAHGERLNAQLVAAVFQQSGLNARYLDPHDAGMVVTDVPDDAQIIDSSYDRLAKWADSDQILVIPGFFAYNRNGQICTFSRGGSDITGAIVARGVHAERYENFTDVDAIYAVNPSLVPQPAAITEMTFREMRELSYAGFSVFHDEALIPAIQGNITVNVKNTNHPEAPGTLIKSTRQPNPDYPVTGIASSSSFCSLYLRKYLLNKEVGLGRKILTILENHHISYEHMPSGIDDLTIIFDEHQLNPDLEQTLIDEISAAIHPDEIHFNHDYSILMLVGENMRNRVGIMSRAATALADHNIKLIMVNQGASEISIMFGIHDRDADQAVIALYNEFFQTAKLMAEN</sequence>